<sequence length="388" mass="44747">MELPVSDFNLRDLIRELYGRAFSTEGTQQELHDRLMTARHEKAEAQAQGFLRPGRPPITKFGACVQPDDFAEIECMTDDEYAVYSEKVQWRLRRLHKTYTRNGLEYYHPGVLHRIDRSKTYALHMSEFWVRQEPYIHKIFAVFVSRTNGEEQRLCYARSFAKNRSKDMDMEQLKVPLITNDEIGRVITNILLEIEHNGLENYVAIIAEKSKLNTKALMEIKMVTGDTLPPIILDSCHLHKTFESMFCSKSARCLSQLEHEIFVENGYVEQLNGICQNYTQNVEADGLLVEYKTSLPSVLLAMWKIAEHRNKPISLARLNNDRLNAYSVQVQNDLPPITFEECSAGGGLLQLILFDALWCLCDGHEMEEESPKPTLDTAIPYEWLPLLN</sequence>
<dbReference type="EMBL" id="CH916367">
    <property type="protein sequence ID" value="EDW01464.1"/>
    <property type="molecule type" value="Genomic_DNA"/>
</dbReference>
<dbReference type="eggNOG" id="ENOG502T95B">
    <property type="taxonomic scope" value="Eukaryota"/>
</dbReference>
<dbReference type="OMA" id="HNGLENY"/>
<gene>
    <name evidence="1" type="primary">Dgri\GH21452</name>
    <name evidence="1" type="ORF">Dgri_GH21452</name>
</gene>
<accession>B4J9Q0</accession>
<evidence type="ECO:0000313" key="1">
    <source>
        <dbReference type="EMBL" id="EDW01464.1"/>
    </source>
</evidence>
<dbReference type="InParanoid" id="B4J9Q0"/>
<dbReference type="KEGG" id="dgr:6559283"/>
<proteinExistence type="predicted"/>
<dbReference type="HOGENOM" id="CLU_750666_0_0_1"/>
<name>B4J9Q0_DROGR</name>
<dbReference type="Proteomes" id="UP000001070">
    <property type="component" value="Unassembled WGS sequence"/>
</dbReference>
<protein>
    <submittedName>
        <fullName evidence="1">GH21452</fullName>
    </submittedName>
</protein>
<dbReference type="PhylomeDB" id="B4J9Q0"/>
<evidence type="ECO:0000313" key="2">
    <source>
        <dbReference type="Proteomes" id="UP000001070"/>
    </source>
</evidence>
<reference evidence="1 2" key="1">
    <citation type="journal article" date="2007" name="Nature">
        <title>Evolution of genes and genomes on the Drosophila phylogeny.</title>
        <authorList>
            <consortium name="Drosophila 12 Genomes Consortium"/>
            <person name="Clark A.G."/>
            <person name="Eisen M.B."/>
            <person name="Smith D.R."/>
            <person name="Bergman C.M."/>
            <person name="Oliver B."/>
            <person name="Markow T.A."/>
            <person name="Kaufman T.C."/>
            <person name="Kellis M."/>
            <person name="Gelbart W."/>
            <person name="Iyer V.N."/>
            <person name="Pollard D.A."/>
            <person name="Sackton T.B."/>
            <person name="Larracuente A.M."/>
            <person name="Singh N.D."/>
            <person name="Abad J.P."/>
            <person name="Abt D.N."/>
            <person name="Adryan B."/>
            <person name="Aguade M."/>
            <person name="Akashi H."/>
            <person name="Anderson W.W."/>
            <person name="Aquadro C.F."/>
            <person name="Ardell D.H."/>
            <person name="Arguello R."/>
            <person name="Artieri C.G."/>
            <person name="Barbash D.A."/>
            <person name="Barker D."/>
            <person name="Barsanti P."/>
            <person name="Batterham P."/>
            <person name="Batzoglou S."/>
            <person name="Begun D."/>
            <person name="Bhutkar A."/>
            <person name="Blanco E."/>
            <person name="Bosak S.A."/>
            <person name="Bradley R.K."/>
            <person name="Brand A.D."/>
            <person name="Brent M.R."/>
            <person name="Brooks A.N."/>
            <person name="Brown R.H."/>
            <person name="Butlin R.K."/>
            <person name="Caggese C."/>
            <person name="Calvi B.R."/>
            <person name="Bernardo de Carvalho A."/>
            <person name="Caspi A."/>
            <person name="Castrezana S."/>
            <person name="Celniker S.E."/>
            <person name="Chang J.L."/>
            <person name="Chapple C."/>
            <person name="Chatterji S."/>
            <person name="Chinwalla A."/>
            <person name="Civetta A."/>
            <person name="Clifton S.W."/>
            <person name="Comeron J.M."/>
            <person name="Costello J.C."/>
            <person name="Coyne J.A."/>
            <person name="Daub J."/>
            <person name="David R.G."/>
            <person name="Delcher A.L."/>
            <person name="Delehaunty K."/>
            <person name="Do C.B."/>
            <person name="Ebling H."/>
            <person name="Edwards K."/>
            <person name="Eickbush T."/>
            <person name="Evans J.D."/>
            <person name="Filipski A."/>
            <person name="Findeiss S."/>
            <person name="Freyhult E."/>
            <person name="Fulton L."/>
            <person name="Fulton R."/>
            <person name="Garcia A.C."/>
            <person name="Gardiner A."/>
            <person name="Garfield D.A."/>
            <person name="Garvin B.E."/>
            <person name="Gibson G."/>
            <person name="Gilbert D."/>
            <person name="Gnerre S."/>
            <person name="Godfrey J."/>
            <person name="Good R."/>
            <person name="Gotea V."/>
            <person name="Gravely B."/>
            <person name="Greenberg A.J."/>
            <person name="Griffiths-Jones S."/>
            <person name="Gross S."/>
            <person name="Guigo R."/>
            <person name="Gustafson E.A."/>
            <person name="Haerty W."/>
            <person name="Hahn M.W."/>
            <person name="Halligan D.L."/>
            <person name="Halpern A.L."/>
            <person name="Halter G.M."/>
            <person name="Han M.V."/>
            <person name="Heger A."/>
            <person name="Hillier L."/>
            <person name="Hinrichs A.S."/>
            <person name="Holmes I."/>
            <person name="Hoskins R.A."/>
            <person name="Hubisz M.J."/>
            <person name="Hultmark D."/>
            <person name="Huntley M.A."/>
            <person name="Jaffe D.B."/>
            <person name="Jagadeeshan S."/>
            <person name="Jeck W.R."/>
            <person name="Johnson J."/>
            <person name="Jones C.D."/>
            <person name="Jordan W.C."/>
            <person name="Karpen G.H."/>
            <person name="Kataoka E."/>
            <person name="Keightley P.D."/>
            <person name="Kheradpour P."/>
            <person name="Kirkness E.F."/>
            <person name="Koerich L.B."/>
            <person name="Kristiansen K."/>
            <person name="Kudrna D."/>
            <person name="Kulathinal R.J."/>
            <person name="Kumar S."/>
            <person name="Kwok R."/>
            <person name="Lander E."/>
            <person name="Langley C.H."/>
            <person name="Lapoint R."/>
            <person name="Lazzaro B.P."/>
            <person name="Lee S.J."/>
            <person name="Levesque L."/>
            <person name="Li R."/>
            <person name="Lin C.F."/>
            <person name="Lin M.F."/>
            <person name="Lindblad-Toh K."/>
            <person name="Llopart A."/>
            <person name="Long M."/>
            <person name="Low L."/>
            <person name="Lozovsky E."/>
            <person name="Lu J."/>
            <person name="Luo M."/>
            <person name="Machado C.A."/>
            <person name="Makalowski W."/>
            <person name="Marzo M."/>
            <person name="Matsuda M."/>
            <person name="Matzkin L."/>
            <person name="McAllister B."/>
            <person name="McBride C.S."/>
            <person name="McKernan B."/>
            <person name="McKernan K."/>
            <person name="Mendez-Lago M."/>
            <person name="Minx P."/>
            <person name="Mollenhauer M.U."/>
            <person name="Montooth K."/>
            <person name="Mount S.M."/>
            <person name="Mu X."/>
            <person name="Myers E."/>
            <person name="Negre B."/>
            <person name="Newfeld S."/>
            <person name="Nielsen R."/>
            <person name="Noor M.A."/>
            <person name="O'Grady P."/>
            <person name="Pachter L."/>
            <person name="Papaceit M."/>
            <person name="Parisi M.J."/>
            <person name="Parisi M."/>
            <person name="Parts L."/>
            <person name="Pedersen J.S."/>
            <person name="Pesole G."/>
            <person name="Phillippy A.M."/>
            <person name="Ponting C.P."/>
            <person name="Pop M."/>
            <person name="Porcelli D."/>
            <person name="Powell J.R."/>
            <person name="Prohaska S."/>
            <person name="Pruitt K."/>
            <person name="Puig M."/>
            <person name="Quesneville H."/>
            <person name="Ram K.R."/>
            <person name="Rand D."/>
            <person name="Rasmussen M.D."/>
            <person name="Reed L.K."/>
            <person name="Reenan R."/>
            <person name="Reily A."/>
            <person name="Remington K.A."/>
            <person name="Rieger T.T."/>
            <person name="Ritchie M.G."/>
            <person name="Robin C."/>
            <person name="Rogers Y.H."/>
            <person name="Rohde C."/>
            <person name="Rozas J."/>
            <person name="Rubenfield M.J."/>
            <person name="Ruiz A."/>
            <person name="Russo S."/>
            <person name="Salzberg S.L."/>
            <person name="Sanchez-Gracia A."/>
            <person name="Saranga D.J."/>
            <person name="Sato H."/>
            <person name="Schaeffer S.W."/>
            <person name="Schatz M.C."/>
            <person name="Schlenke T."/>
            <person name="Schwartz R."/>
            <person name="Segarra C."/>
            <person name="Singh R.S."/>
            <person name="Sirot L."/>
            <person name="Sirota M."/>
            <person name="Sisneros N.B."/>
            <person name="Smith C.D."/>
            <person name="Smith T.F."/>
            <person name="Spieth J."/>
            <person name="Stage D.E."/>
            <person name="Stark A."/>
            <person name="Stephan W."/>
            <person name="Strausberg R.L."/>
            <person name="Strempel S."/>
            <person name="Sturgill D."/>
            <person name="Sutton G."/>
            <person name="Sutton G.G."/>
            <person name="Tao W."/>
            <person name="Teichmann S."/>
            <person name="Tobari Y.N."/>
            <person name="Tomimura Y."/>
            <person name="Tsolas J.M."/>
            <person name="Valente V.L."/>
            <person name="Venter E."/>
            <person name="Venter J.C."/>
            <person name="Vicario S."/>
            <person name="Vieira F.G."/>
            <person name="Vilella A.J."/>
            <person name="Villasante A."/>
            <person name="Walenz B."/>
            <person name="Wang J."/>
            <person name="Wasserman M."/>
            <person name="Watts T."/>
            <person name="Wilson D."/>
            <person name="Wilson R.K."/>
            <person name="Wing R.A."/>
            <person name="Wolfner M.F."/>
            <person name="Wong A."/>
            <person name="Wong G.K."/>
            <person name="Wu C.I."/>
            <person name="Wu G."/>
            <person name="Yamamoto D."/>
            <person name="Yang H.P."/>
            <person name="Yang S.P."/>
            <person name="Yorke J.A."/>
            <person name="Yoshida K."/>
            <person name="Zdobnov E."/>
            <person name="Zhang P."/>
            <person name="Zhang Y."/>
            <person name="Zimin A.V."/>
            <person name="Baldwin J."/>
            <person name="Abdouelleil A."/>
            <person name="Abdulkadir J."/>
            <person name="Abebe A."/>
            <person name="Abera B."/>
            <person name="Abreu J."/>
            <person name="Acer S.C."/>
            <person name="Aftuck L."/>
            <person name="Alexander A."/>
            <person name="An P."/>
            <person name="Anderson E."/>
            <person name="Anderson S."/>
            <person name="Arachi H."/>
            <person name="Azer M."/>
            <person name="Bachantsang P."/>
            <person name="Barry A."/>
            <person name="Bayul T."/>
            <person name="Berlin A."/>
            <person name="Bessette D."/>
            <person name="Bloom T."/>
            <person name="Blye J."/>
            <person name="Boguslavskiy L."/>
            <person name="Bonnet C."/>
            <person name="Boukhgalter B."/>
            <person name="Bourzgui I."/>
            <person name="Brown A."/>
            <person name="Cahill P."/>
            <person name="Channer S."/>
            <person name="Cheshatsang Y."/>
            <person name="Chuda L."/>
            <person name="Citroen M."/>
            <person name="Collymore A."/>
            <person name="Cooke P."/>
            <person name="Costello M."/>
            <person name="D'Aco K."/>
            <person name="Daza R."/>
            <person name="De Haan G."/>
            <person name="DeGray S."/>
            <person name="DeMaso C."/>
            <person name="Dhargay N."/>
            <person name="Dooley K."/>
            <person name="Dooley E."/>
            <person name="Doricent M."/>
            <person name="Dorje P."/>
            <person name="Dorjee K."/>
            <person name="Dupes A."/>
            <person name="Elong R."/>
            <person name="Falk J."/>
            <person name="Farina A."/>
            <person name="Faro S."/>
            <person name="Ferguson D."/>
            <person name="Fisher S."/>
            <person name="Foley C.D."/>
            <person name="Franke A."/>
            <person name="Friedrich D."/>
            <person name="Gadbois L."/>
            <person name="Gearin G."/>
            <person name="Gearin C.R."/>
            <person name="Giannoukos G."/>
            <person name="Goode T."/>
            <person name="Graham J."/>
            <person name="Grandbois E."/>
            <person name="Grewal S."/>
            <person name="Gyaltsen K."/>
            <person name="Hafez N."/>
            <person name="Hagos B."/>
            <person name="Hall J."/>
            <person name="Henson C."/>
            <person name="Hollinger A."/>
            <person name="Honan T."/>
            <person name="Huard M.D."/>
            <person name="Hughes L."/>
            <person name="Hurhula B."/>
            <person name="Husby M.E."/>
            <person name="Kamat A."/>
            <person name="Kanga B."/>
            <person name="Kashin S."/>
            <person name="Khazanovich D."/>
            <person name="Kisner P."/>
            <person name="Lance K."/>
            <person name="Lara M."/>
            <person name="Lee W."/>
            <person name="Lennon N."/>
            <person name="Letendre F."/>
            <person name="LeVine R."/>
            <person name="Lipovsky A."/>
            <person name="Liu X."/>
            <person name="Liu J."/>
            <person name="Liu S."/>
            <person name="Lokyitsang T."/>
            <person name="Lokyitsang Y."/>
            <person name="Lubonja R."/>
            <person name="Lui A."/>
            <person name="MacDonald P."/>
            <person name="Magnisalis V."/>
            <person name="Maru K."/>
            <person name="Matthews C."/>
            <person name="McCusker W."/>
            <person name="McDonough S."/>
            <person name="Mehta T."/>
            <person name="Meldrim J."/>
            <person name="Meneus L."/>
            <person name="Mihai O."/>
            <person name="Mihalev A."/>
            <person name="Mihova T."/>
            <person name="Mittelman R."/>
            <person name="Mlenga V."/>
            <person name="Montmayeur A."/>
            <person name="Mulrain L."/>
            <person name="Navidi A."/>
            <person name="Naylor J."/>
            <person name="Negash T."/>
            <person name="Nguyen T."/>
            <person name="Nguyen N."/>
            <person name="Nicol R."/>
            <person name="Norbu C."/>
            <person name="Norbu N."/>
            <person name="Novod N."/>
            <person name="O'Neill B."/>
            <person name="Osman S."/>
            <person name="Markiewicz E."/>
            <person name="Oyono O.L."/>
            <person name="Patti C."/>
            <person name="Phunkhang P."/>
            <person name="Pierre F."/>
            <person name="Priest M."/>
            <person name="Raghuraman S."/>
            <person name="Rege F."/>
            <person name="Reyes R."/>
            <person name="Rise C."/>
            <person name="Rogov P."/>
            <person name="Ross K."/>
            <person name="Ryan E."/>
            <person name="Settipalli S."/>
            <person name="Shea T."/>
            <person name="Sherpa N."/>
            <person name="Shi L."/>
            <person name="Shih D."/>
            <person name="Sparrow T."/>
            <person name="Spaulding J."/>
            <person name="Stalker J."/>
            <person name="Stange-Thomann N."/>
            <person name="Stavropoulos S."/>
            <person name="Stone C."/>
            <person name="Strader C."/>
            <person name="Tesfaye S."/>
            <person name="Thomson T."/>
            <person name="Thoulutsang Y."/>
            <person name="Thoulutsang D."/>
            <person name="Topham K."/>
            <person name="Topping I."/>
            <person name="Tsamla T."/>
            <person name="Vassiliev H."/>
            <person name="Vo A."/>
            <person name="Wangchuk T."/>
            <person name="Wangdi T."/>
            <person name="Weiand M."/>
            <person name="Wilkinson J."/>
            <person name="Wilson A."/>
            <person name="Yadav S."/>
            <person name="Young G."/>
            <person name="Yu Q."/>
            <person name="Zembek L."/>
            <person name="Zhong D."/>
            <person name="Zimmer A."/>
            <person name="Zwirko Z."/>
            <person name="Jaffe D.B."/>
            <person name="Alvarez P."/>
            <person name="Brockman W."/>
            <person name="Butler J."/>
            <person name="Chin C."/>
            <person name="Gnerre S."/>
            <person name="Grabherr M."/>
            <person name="Kleber M."/>
            <person name="Mauceli E."/>
            <person name="MacCallum I."/>
        </authorList>
    </citation>
    <scope>NUCLEOTIDE SEQUENCE [LARGE SCALE GENOMIC DNA]</scope>
    <source>
        <strain evidence="2">Tucson 15287-2541.00</strain>
    </source>
</reference>
<dbReference type="OrthoDB" id="7842845at2759"/>
<dbReference type="AlphaFoldDB" id="B4J9Q0"/>
<organism evidence="2">
    <name type="scientific">Drosophila grimshawi</name>
    <name type="common">Hawaiian fruit fly</name>
    <name type="synonym">Idiomyia grimshawi</name>
    <dbReference type="NCBI Taxonomy" id="7222"/>
    <lineage>
        <taxon>Eukaryota</taxon>
        <taxon>Metazoa</taxon>
        <taxon>Ecdysozoa</taxon>
        <taxon>Arthropoda</taxon>
        <taxon>Hexapoda</taxon>
        <taxon>Insecta</taxon>
        <taxon>Pterygota</taxon>
        <taxon>Neoptera</taxon>
        <taxon>Endopterygota</taxon>
        <taxon>Diptera</taxon>
        <taxon>Brachycera</taxon>
        <taxon>Muscomorpha</taxon>
        <taxon>Ephydroidea</taxon>
        <taxon>Drosophilidae</taxon>
        <taxon>Drosophila</taxon>
        <taxon>Hawaiian Drosophila</taxon>
    </lineage>
</organism>
<keyword evidence="2" id="KW-1185">Reference proteome</keyword>